<keyword evidence="2" id="KW-1185">Reference proteome</keyword>
<gene>
    <name evidence="1" type="ORF">LEP1GSC062_0820</name>
</gene>
<dbReference type="Proteomes" id="UP000018747">
    <property type="component" value="Unassembled WGS sequence"/>
</dbReference>
<comment type="caution">
    <text evidence="1">The sequence shown here is derived from an EMBL/GenBank/DDBJ whole genome shotgun (WGS) entry which is preliminary data.</text>
</comment>
<dbReference type="AlphaFoldDB" id="V6IFU9"/>
<reference evidence="1" key="1">
    <citation type="submission" date="2013-05" db="EMBL/GenBank/DDBJ databases">
        <authorList>
            <person name="Harkins D.M."/>
            <person name="Durkin A.S."/>
            <person name="Brinkac L.M."/>
            <person name="Haft D.H."/>
            <person name="Selengut J.D."/>
            <person name="Sanka R."/>
            <person name="DePew J."/>
            <person name="Purushe J."/>
            <person name="Hartskeerl R.A."/>
            <person name="Ahmed A."/>
            <person name="van der Linden H."/>
            <person name="Goris M.G.A."/>
            <person name="Vinetz J.M."/>
            <person name="Sutton G.G."/>
            <person name="Nierman W.C."/>
            <person name="Fouts D.E."/>
        </authorList>
    </citation>
    <scope>NUCLEOTIDE SEQUENCE [LARGE SCALE GENOMIC DNA]</scope>
    <source>
        <strain evidence="1">L 60</strain>
    </source>
</reference>
<protein>
    <submittedName>
        <fullName evidence="1">Uncharacterized protein</fullName>
    </submittedName>
</protein>
<dbReference type="EMBL" id="AHMT02000015">
    <property type="protein sequence ID" value="EQA63953.1"/>
    <property type="molecule type" value="Genomic_DNA"/>
</dbReference>
<evidence type="ECO:0000313" key="2">
    <source>
        <dbReference type="Proteomes" id="UP000018747"/>
    </source>
</evidence>
<accession>V6IFU9</accession>
<name>V6IFU9_9LEPT</name>
<organism evidence="1 2">
    <name type="scientific">Leptospira alexanderi serovar Manhao 3 str. L 60</name>
    <dbReference type="NCBI Taxonomy" id="1049759"/>
    <lineage>
        <taxon>Bacteria</taxon>
        <taxon>Pseudomonadati</taxon>
        <taxon>Spirochaetota</taxon>
        <taxon>Spirochaetia</taxon>
        <taxon>Leptospirales</taxon>
        <taxon>Leptospiraceae</taxon>
        <taxon>Leptospira</taxon>
    </lineage>
</organism>
<proteinExistence type="predicted"/>
<evidence type="ECO:0000313" key="1">
    <source>
        <dbReference type="EMBL" id="EQA63953.1"/>
    </source>
</evidence>
<sequence length="54" mass="6204">MLGTVNFGADPFFGILFITTQSEKKVCKSKKPGFFFFSFRRFFAAKNNFPKAIE</sequence>